<dbReference type="Proteomes" id="UP000476176">
    <property type="component" value="Unassembled WGS sequence"/>
</dbReference>
<evidence type="ECO:0000313" key="11">
    <source>
        <dbReference type="EMBL" id="KAE9298474.1"/>
    </source>
</evidence>
<dbReference type="EMBL" id="QXFZ01002322">
    <property type="protein sequence ID" value="KAE9078306.1"/>
    <property type="molecule type" value="Genomic_DNA"/>
</dbReference>
<dbReference type="EMBL" id="QXFY01002373">
    <property type="protein sequence ID" value="KAE9298474.1"/>
    <property type="molecule type" value="Genomic_DNA"/>
</dbReference>
<evidence type="ECO:0000313" key="18">
    <source>
        <dbReference type="Proteomes" id="UP000460718"/>
    </source>
</evidence>
<dbReference type="EMBL" id="QXGE01002318">
    <property type="protein sequence ID" value="KAE9282931.1"/>
    <property type="molecule type" value="Genomic_DNA"/>
</dbReference>
<evidence type="ECO:0000313" key="12">
    <source>
        <dbReference type="Proteomes" id="UP000429523"/>
    </source>
</evidence>
<proteinExistence type="predicted"/>
<evidence type="ECO:0000313" key="8">
    <source>
        <dbReference type="EMBL" id="KAE9187613.1"/>
    </source>
</evidence>
<evidence type="ECO:0000313" key="2">
    <source>
        <dbReference type="EMBL" id="KAE8925162.1"/>
    </source>
</evidence>
<evidence type="ECO:0000313" key="15">
    <source>
        <dbReference type="Proteomes" id="UP000440367"/>
    </source>
</evidence>
<evidence type="ECO:0000313" key="20">
    <source>
        <dbReference type="Proteomes" id="UP000486351"/>
    </source>
</evidence>
<dbReference type="Proteomes" id="UP000488956">
    <property type="component" value="Unassembled WGS sequence"/>
</dbReference>
<feature type="chain" id="PRO_5036163540" evidence="1">
    <location>
        <begin position="20"/>
        <end position="61"/>
    </location>
</feature>
<evidence type="ECO:0000313" key="7">
    <source>
        <dbReference type="EMBL" id="KAE9179002.1"/>
    </source>
</evidence>
<evidence type="ECO:0000313" key="19">
    <source>
        <dbReference type="Proteomes" id="UP000476176"/>
    </source>
</evidence>
<evidence type="ECO:0000313" key="14">
    <source>
        <dbReference type="Proteomes" id="UP000437068"/>
    </source>
</evidence>
<evidence type="ECO:0000313" key="10">
    <source>
        <dbReference type="EMBL" id="KAE9282931.1"/>
    </source>
</evidence>
<dbReference type="Proteomes" id="UP000440732">
    <property type="component" value="Unassembled WGS sequence"/>
</dbReference>
<dbReference type="OrthoDB" id="10279215at2759"/>
<sequence>MSVTLHLWLLHISTQSAKGVLCREPIACTATIAVSPSASSSCAKFGSTTISALDLVCRIKY</sequence>
<dbReference type="EMBL" id="QXGB01002331">
    <property type="protein sequence ID" value="KAE9179002.1"/>
    <property type="molecule type" value="Genomic_DNA"/>
</dbReference>
<feature type="signal peptide" evidence="1">
    <location>
        <begin position="1"/>
        <end position="19"/>
    </location>
</feature>
<dbReference type="Proteomes" id="UP000440367">
    <property type="component" value="Unassembled WGS sequence"/>
</dbReference>
<evidence type="ECO:0000256" key="1">
    <source>
        <dbReference type="SAM" id="SignalP"/>
    </source>
</evidence>
<dbReference type="EMBL" id="QXFW01002312">
    <property type="protein sequence ID" value="KAE8979841.1"/>
    <property type="molecule type" value="Genomic_DNA"/>
</dbReference>
<name>A0A6A3DTI6_9STRA</name>
<evidence type="ECO:0000313" key="16">
    <source>
        <dbReference type="Proteomes" id="UP000440732"/>
    </source>
</evidence>
<evidence type="ECO:0000313" key="9">
    <source>
        <dbReference type="EMBL" id="KAE9190509.1"/>
    </source>
</evidence>
<protein>
    <submittedName>
        <fullName evidence="2">Uncharacterized protein</fullName>
    </submittedName>
</protein>
<dbReference type="Proteomes" id="UP000433483">
    <property type="component" value="Unassembled WGS sequence"/>
</dbReference>
<evidence type="ECO:0000313" key="6">
    <source>
        <dbReference type="EMBL" id="KAE9099736.1"/>
    </source>
</evidence>
<gene>
    <name evidence="10" type="ORF">PF001_g23081</name>
    <name evidence="9" type="ORF">PF002_g24747</name>
    <name evidence="8" type="ORF">PF004_g22747</name>
    <name evidence="7" type="ORF">PF005_g23850</name>
    <name evidence="6" type="ORF">PF006_g23068</name>
    <name evidence="5" type="ORF">PF007_g23919</name>
    <name evidence="11" type="ORF">PF008_g23493</name>
    <name evidence="2" type="ORF">PF009_g24620</name>
    <name evidence="4" type="ORF">PF010_g23182</name>
    <name evidence="3" type="ORF">PF011_g22680</name>
</gene>
<organism evidence="2 12">
    <name type="scientific">Phytophthora fragariae</name>
    <dbReference type="NCBI Taxonomy" id="53985"/>
    <lineage>
        <taxon>Eukaryota</taxon>
        <taxon>Sar</taxon>
        <taxon>Stramenopiles</taxon>
        <taxon>Oomycota</taxon>
        <taxon>Peronosporomycetes</taxon>
        <taxon>Peronosporales</taxon>
        <taxon>Peronosporaceae</taxon>
        <taxon>Phytophthora</taxon>
    </lineage>
</organism>
<reference evidence="12 13" key="1">
    <citation type="submission" date="2018-08" db="EMBL/GenBank/DDBJ databases">
        <title>Genomic investigation of the strawberry pathogen Phytophthora fragariae indicates pathogenicity is determined by transcriptional variation in three key races.</title>
        <authorList>
            <person name="Adams T.M."/>
            <person name="Armitage A.D."/>
            <person name="Sobczyk M.K."/>
            <person name="Bates H.J."/>
            <person name="Dunwell J.M."/>
            <person name="Nellist C.F."/>
            <person name="Harrison R.J."/>
        </authorList>
    </citation>
    <scope>NUCLEOTIDE SEQUENCE [LARGE SCALE GENOMIC DNA]</scope>
    <source>
        <strain evidence="10 14">A4</strain>
        <strain evidence="9 15">BC-1</strain>
        <strain evidence="8 19">BC-23</strain>
        <strain evidence="7 13">NOV-27</strain>
        <strain evidence="6 16">NOV-5</strain>
        <strain evidence="5 17">NOV-71</strain>
        <strain evidence="11 20">NOV-77</strain>
        <strain evidence="2 12">NOV-9</strain>
        <strain evidence="4 21">ONT-3</strain>
        <strain evidence="3 18">SCRP245</strain>
    </source>
</reference>
<dbReference type="Proteomes" id="UP000429523">
    <property type="component" value="Unassembled WGS sequence"/>
</dbReference>
<dbReference type="Proteomes" id="UP000437068">
    <property type="component" value="Unassembled WGS sequence"/>
</dbReference>
<dbReference type="EMBL" id="QXGF01002328">
    <property type="protein sequence ID" value="KAE8925162.1"/>
    <property type="molecule type" value="Genomic_DNA"/>
</dbReference>
<dbReference type="EMBL" id="QXGC01002327">
    <property type="protein sequence ID" value="KAE9187613.1"/>
    <property type="molecule type" value="Genomic_DNA"/>
</dbReference>
<evidence type="ECO:0000313" key="5">
    <source>
        <dbReference type="EMBL" id="KAE9078306.1"/>
    </source>
</evidence>
<keyword evidence="1" id="KW-0732">Signal</keyword>
<evidence type="ECO:0000313" key="3">
    <source>
        <dbReference type="EMBL" id="KAE8979841.1"/>
    </source>
</evidence>
<evidence type="ECO:0000313" key="13">
    <source>
        <dbReference type="Proteomes" id="UP000433483"/>
    </source>
</evidence>
<dbReference type="EMBL" id="QXFX01002313">
    <property type="protein sequence ID" value="KAE9078301.1"/>
    <property type="molecule type" value="Genomic_DNA"/>
</dbReference>
<dbReference type="Proteomes" id="UP000441208">
    <property type="component" value="Unassembled WGS sequence"/>
</dbReference>
<dbReference type="Proteomes" id="UP000486351">
    <property type="component" value="Unassembled WGS sequence"/>
</dbReference>
<dbReference type="EMBL" id="QXGD01002302">
    <property type="protein sequence ID" value="KAE9190509.1"/>
    <property type="molecule type" value="Genomic_DNA"/>
</dbReference>
<dbReference type="Proteomes" id="UP000460718">
    <property type="component" value="Unassembled WGS sequence"/>
</dbReference>
<keyword evidence="13" id="KW-1185">Reference proteome</keyword>
<dbReference type="EMBL" id="QXGA01002325">
    <property type="protein sequence ID" value="KAE9099736.1"/>
    <property type="molecule type" value="Genomic_DNA"/>
</dbReference>
<evidence type="ECO:0000313" key="4">
    <source>
        <dbReference type="EMBL" id="KAE9078301.1"/>
    </source>
</evidence>
<accession>A0A6A3DTI6</accession>
<comment type="caution">
    <text evidence="2">The sequence shown here is derived from an EMBL/GenBank/DDBJ whole genome shotgun (WGS) entry which is preliminary data.</text>
</comment>
<evidence type="ECO:0000313" key="21">
    <source>
        <dbReference type="Proteomes" id="UP000488956"/>
    </source>
</evidence>
<evidence type="ECO:0000313" key="17">
    <source>
        <dbReference type="Proteomes" id="UP000441208"/>
    </source>
</evidence>
<dbReference type="AlphaFoldDB" id="A0A6A3DTI6"/>